<comment type="caution">
    <text evidence="6">The sequence shown here is derived from an EMBL/GenBank/DDBJ whole genome shotgun (WGS) entry which is preliminary data.</text>
</comment>
<evidence type="ECO:0000256" key="4">
    <source>
        <dbReference type="PROSITE-ProRule" id="PRU00134"/>
    </source>
</evidence>
<dbReference type="STRING" id="329885.A0A4U0V340"/>
<dbReference type="InterPro" id="IPR027974">
    <property type="entry name" value="DUF4470"/>
</dbReference>
<dbReference type="EMBL" id="NAJP01000024">
    <property type="protein sequence ID" value="TKA42166.1"/>
    <property type="molecule type" value="Genomic_DNA"/>
</dbReference>
<feature type="domain" description="MYND-type" evidence="5">
    <location>
        <begin position="9"/>
        <end position="47"/>
    </location>
</feature>
<protein>
    <recommendedName>
        <fullName evidence="5">MYND-type domain-containing protein</fullName>
    </recommendedName>
</protein>
<reference evidence="6 7" key="1">
    <citation type="submission" date="2017-03" db="EMBL/GenBank/DDBJ databases">
        <title>Genomes of endolithic fungi from Antarctica.</title>
        <authorList>
            <person name="Coleine C."/>
            <person name="Masonjones S."/>
            <person name="Stajich J.E."/>
        </authorList>
    </citation>
    <scope>NUCLEOTIDE SEQUENCE [LARGE SCALE GENOMIC DNA]</scope>
    <source>
        <strain evidence="6 7">CCFEE 5311</strain>
    </source>
</reference>
<dbReference type="GO" id="GO:0008270">
    <property type="term" value="F:zinc ion binding"/>
    <property type="evidence" value="ECO:0007669"/>
    <property type="project" value="UniProtKB-KW"/>
</dbReference>
<proteinExistence type="predicted"/>
<organism evidence="6 7">
    <name type="scientific">Friedmanniomyces endolithicus</name>
    <dbReference type="NCBI Taxonomy" id="329885"/>
    <lineage>
        <taxon>Eukaryota</taxon>
        <taxon>Fungi</taxon>
        <taxon>Dikarya</taxon>
        <taxon>Ascomycota</taxon>
        <taxon>Pezizomycotina</taxon>
        <taxon>Dothideomycetes</taxon>
        <taxon>Dothideomycetidae</taxon>
        <taxon>Mycosphaerellales</taxon>
        <taxon>Teratosphaeriaceae</taxon>
        <taxon>Friedmanniomyces</taxon>
    </lineage>
</organism>
<dbReference type="SUPFAM" id="SSF144232">
    <property type="entry name" value="HIT/MYND zinc finger-like"/>
    <property type="match status" value="1"/>
</dbReference>
<sequence>MADTESFRCAGCQTMIASTALTACSGCRLYCNRTCQQAHWAAHKTDCKSPYLKKTWRPEWEVSNRQPVLSRDEPSKISPGTGKYFWGNMPALDILRLSEHEGESYRQDLELLFAASGDPRNVIKTITAIPETYSNSISITINDRDMDVAARNAIMLLVAITEPNKDNAVDCILHVWYSSNIQQKHLELLEAKIRPLVEDVILKIADKAAGSLQRKTWKFGNNTLRLTLVKEQWSALLRYLEVPTGATEAVAPHIGTTLTMARRDNIDRGYLAQLPPHRVCKEKFRASGILLPFGESSEAFDVPNPTFRQTTAGRVMDPADPLDGWDWREVLSTSTGLATDDLYGKLTAYLKQLLAKFHDGLRSRAYIFYLFSMDAASLPHHLPKDTFARIEVSNIVDVAYLGIGRTLDLLGPLLQPQSVNPHATMLTLFMNAVMDTVWKMQEHKQITIAETELAMQYMSMLTPKQMLGSNIGMLIHGHMVAMRDAEKYFDT</sequence>
<keyword evidence="2 4" id="KW-0863">Zinc-finger</keyword>
<dbReference type="Pfam" id="PF01753">
    <property type="entry name" value="zf-MYND"/>
    <property type="match status" value="1"/>
</dbReference>
<evidence type="ECO:0000256" key="1">
    <source>
        <dbReference type="ARBA" id="ARBA00022723"/>
    </source>
</evidence>
<dbReference type="PROSITE" id="PS50865">
    <property type="entry name" value="ZF_MYND_2"/>
    <property type="match status" value="1"/>
</dbReference>
<evidence type="ECO:0000256" key="2">
    <source>
        <dbReference type="ARBA" id="ARBA00022771"/>
    </source>
</evidence>
<accession>A0A4U0V340</accession>
<keyword evidence="3" id="KW-0862">Zinc</keyword>
<evidence type="ECO:0000313" key="6">
    <source>
        <dbReference type="EMBL" id="TKA42166.1"/>
    </source>
</evidence>
<evidence type="ECO:0000256" key="3">
    <source>
        <dbReference type="ARBA" id="ARBA00022833"/>
    </source>
</evidence>
<evidence type="ECO:0000313" key="7">
    <source>
        <dbReference type="Proteomes" id="UP000310066"/>
    </source>
</evidence>
<dbReference type="AlphaFoldDB" id="A0A4U0V340"/>
<dbReference type="OrthoDB" id="5282002at2759"/>
<evidence type="ECO:0000259" key="5">
    <source>
        <dbReference type="PROSITE" id="PS50865"/>
    </source>
</evidence>
<dbReference type="Proteomes" id="UP000310066">
    <property type="component" value="Unassembled WGS sequence"/>
</dbReference>
<gene>
    <name evidence="6" type="ORF">B0A54_07254</name>
</gene>
<dbReference type="Pfam" id="PF14737">
    <property type="entry name" value="DUF4470"/>
    <property type="match status" value="1"/>
</dbReference>
<name>A0A4U0V340_9PEZI</name>
<keyword evidence="1" id="KW-0479">Metal-binding</keyword>
<dbReference type="Gene3D" id="6.10.140.2220">
    <property type="match status" value="1"/>
</dbReference>
<dbReference type="InterPro" id="IPR002893">
    <property type="entry name" value="Znf_MYND"/>
</dbReference>